<gene>
    <name evidence="1" type="ORF">UFOPK2589_00571</name>
</gene>
<protein>
    <submittedName>
        <fullName evidence="1">Unannotated protein</fullName>
    </submittedName>
</protein>
<organism evidence="1">
    <name type="scientific">freshwater metagenome</name>
    <dbReference type="NCBI Taxonomy" id="449393"/>
    <lineage>
        <taxon>unclassified sequences</taxon>
        <taxon>metagenomes</taxon>
        <taxon>ecological metagenomes</taxon>
    </lineage>
</organism>
<dbReference type="AlphaFoldDB" id="A0A6J6PBU9"/>
<reference evidence="1" key="1">
    <citation type="submission" date="2020-05" db="EMBL/GenBank/DDBJ databases">
        <authorList>
            <person name="Chiriac C."/>
            <person name="Salcher M."/>
            <person name="Ghai R."/>
            <person name="Kavagutti S V."/>
        </authorList>
    </citation>
    <scope>NUCLEOTIDE SEQUENCE</scope>
</reference>
<sequence length="92" mass="9716">MALIANPIPVFVKKSVVAARVNRTTMIMNKSKLVKGAVFPNALTATSLTGDGNPRSSAAQRIPARDCKIPKIPSEAITGTVARMDSLAKIPE</sequence>
<evidence type="ECO:0000313" key="1">
    <source>
        <dbReference type="EMBL" id="CAB4696299.1"/>
    </source>
</evidence>
<accession>A0A6J6PBU9</accession>
<name>A0A6J6PBU9_9ZZZZ</name>
<proteinExistence type="predicted"/>
<dbReference type="EMBL" id="CAEZXT010000025">
    <property type="protein sequence ID" value="CAB4696299.1"/>
    <property type="molecule type" value="Genomic_DNA"/>
</dbReference>